<dbReference type="GO" id="GO:0005975">
    <property type="term" value="P:carbohydrate metabolic process"/>
    <property type="evidence" value="ECO:0007669"/>
    <property type="project" value="InterPro"/>
</dbReference>
<gene>
    <name evidence="2" type="ORF">JCM19232_969</name>
</gene>
<dbReference type="GO" id="GO:0005829">
    <property type="term" value="C:cytosol"/>
    <property type="evidence" value="ECO:0007669"/>
    <property type="project" value="TreeGrafter"/>
</dbReference>
<dbReference type="AlphaFoldDB" id="A0A0B8PNP0"/>
<comment type="caution">
    <text evidence="2">The sequence shown here is derived from an EMBL/GenBank/DDBJ whole genome shotgun (WGS) entry which is preliminary data.</text>
</comment>
<dbReference type="InterPro" id="IPR012939">
    <property type="entry name" value="Glyco_hydro_92"/>
</dbReference>
<feature type="domain" description="Glycosyl hydrolase family 92" evidence="1">
    <location>
        <begin position="1"/>
        <end position="125"/>
    </location>
</feature>
<evidence type="ECO:0000313" key="2">
    <source>
        <dbReference type="EMBL" id="GAM64299.1"/>
    </source>
</evidence>
<evidence type="ECO:0000313" key="3">
    <source>
        <dbReference type="Proteomes" id="UP000031670"/>
    </source>
</evidence>
<dbReference type="InterPro" id="IPR008928">
    <property type="entry name" value="6-hairpin_glycosidase_sf"/>
</dbReference>
<dbReference type="GO" id="GO:0000224">
    <property type="term" value="F:peptide-N4-(N-acetyl-beta-glucosaminyl)asparagine amidase activity"/>
    <property type="evidence" value="ECO:0007669"/>
    <property type="project" value="TreeGrafter"/>
</dbReference>
<dbReference type="GO" id="GO:0006516">
    <property type="term" value="P:glycoprotein catabolic process"/>
    <property type="evidence" value="ECO:0007669"/>
    <property type="project" value="TreeGrafter"/>
</dbReference>
<dbReference type="EMBL" id="BBSA01000012">
    <property type="protein sequence ID" value="GAM64299.1"/>
    <property type="molecule type" value="Genomic_DNA"/>
</dbReference>
<evidence type="ECO:0000259" key="1">
    <source>
        <dbReference type="Pfam" id="PF07971"/>
    </source>
</evidence>
<reference evidence="2 3" key="1">
    <citation type="submission" date="2015-01" db="EMBL/GenBank/DDBJ databases">
        <title>Vibrio sp. C5 JCM 19232 whole genome shotgun sequence.</title>
        <authorList>
            <person name="Sawabe T."/>
            <person name="Meirelles P."/>
            <person name="Feng G."/>
            <person name="Sayaka M."/>
            <person name="Hattori M."/>
            <person name="Ohkuma M."/>
        </authorList>
    </citation>
    <scope>NUCLEOTIDE SEQUENCE [LARGE SCALE GENOMIC DNA]</scope>
    <source>
        <strain evidence="2 3">JCM19232</strain>
    </source>
</reference>
<name>A0A0B8PNP0_9VIBR</name>
<proteinExistence type="predicted"/>
<accession>A0A0B8PNP0</accession>
<sequence>MYNWSTEPWHTQEVVDQIQKEFYGPERGDIVGNEDVGQMSAWYVMSALGIYQVSGSDPILTVARPIFDKVEIPVGDGVFTITAENNSPQNKYIKSVTIDGKSLENNFTFNFEQLKAGGELHFVMTSDVQQAMSREDLADG</sequence>
<dbReference type="Proteomes" id="UP000031670">
    <property type="component" value="Unassembled WGS sequence"/>
</dbReference>
<dbReference type="SUPFAM" id="SSF48208">
    <property type="entry name" value="Six-hairpin glycosidases"/>
    <property type="match status" value="1"/>
</dbReference>
<dbReference type="Gene3D" id="3.30.2080.10">
    <property type="entry name" value="GH92 mannosidase domain"/>
    <property type="match status" value="1"/>
</dbReference>
<protein>
    <submittedName>
        <fullName evidence="2">Alpha-1,2-mannosidase</fullName>
    </submittedName>
</protein>
<dbReference type="Pfam" id="PF07971">
    <property type="entry name" value="Glyco_hydro_92"/>
    <property type="match status" value="1"/>
</dbReference>
<dbReference type="PANTHER" id="PTHR12143:SF39">
    <property type="entry name" value="SECRETED PROTEIN"/>
    <property type="match status" value="1"/>
</dbReference>
<reference evidence="2 3" key="2">
    <citation type="submission" date="2015-01" db="EMBL/GenBank/DDBJ databases">
        <authorList>
            <consortium name="NBRP consortium"/>
            <person name="Sawabe T."/>
            <person name="Meirelles P."/>
            <person name="Feng G."/>
            <person name="Sayaka M."/>
            <person name="Hattori M."/>
            <person name="Ohkuma M."/>
        </authorList>
    </citation>
    <scope>NUCLEOTIDE SEQUENCE [LARGE SCALE GENOMIC DNA]</scope>
    <source>
        <strain evidence="2 3">JCM19232</strain>
    </source>
</reference>
<organism evidence="2 3">
    <name type="scientific">Vibrio ishigakensis</name>
    <dbReference type="NCBI Taxonomy" id="1481914"/>
    <lineage>
        <taxon>Bacteria</taxon>
        <taxon>Pseudomonadati</taxon>
        <taxon>Pseudomonadota</taxon>
        <taxon>Gammaproteobacteria</taxon>
        <taxon>Vibrionales</taxon>
        <taxon>Vibrionaceae</taxon>
        <taxon>Vibrio</taxon>
    </lineage>
</organism>
<dbReference type="InterPro" id="IPR050883">
    <property type="entry name" value="PNGase"/>
</dbReference>
<dbReference type="PANTHER" id="PTHR12143">
    <property type="entry name" value="PEPTIDE N-GLYCANASE PNGASE -RELATED"/>
    <property type="match status" value="1"/>
</dbReference>